<dbReference type="InterPro" id="IPR027107">
    <property type="entry name" value="Tuberin/Ral-act_asu"/>
</dbReference>
<evidence type="ECO:0000259" key="2">
    <source>
        <dbReference type="PROSITE" id="PS50085"/>
    </source>
</evidence>
<accession>A0A915Q256</accession>
<organism evidence="3 4">
    <name type="scientific">Setaria digitata</name>
    <dbReference type="NCBI Taxonomy" id="48799"/>
    <lineage>
        <taxon>Eukaryota</taxon>
        <taxon>Metazoa</taxon>
        <taxon>Ecdysozoa</taxon>
        <taxon>Nematoda</taxon>
        <taxon>Chromadorea</taxon>
        <taxon>Rhabditida</taxon>
        <taxon>Spirurina</taxon>
        <taxon>Spiruromorpha</taxon>
        <taxon>Filarioidea</taxon>
        <taxon>Setariidae</taxon>
        <taxon>Setaria</taxon>
    </lineage>
</organism>
<dbReference type="PANTHER" id="PTHR10063:SF11">
    <property type="entry name" value="RHO GTPASE-ACTIVATING PROTEIN CG5521-RELATED"/>
    <property type="match status" value="1"/>
</dbReference>
<name>A0A915Q256_9BILA</name>
<dbReference type="PROSITE" id="PS50085">
    <property type="entry name" value="RAPGAP"/>
    <property type="match status" value="1"/>
</dbReference>
<dbReference type="GO" id="GO:0005634">
    <property type="term" value="C:nucleus"/>
    <property type="evidence" value="ECO:0007669"/>
    <property type="project" value="InterPro"/>
</dbReference>
<feature type="domain" description="Rap-GAP" evidence="2">
    <location>
        <begin position="521"/>
        <end position="719"/>
    </location>
</feature>
<dbReference type="Pfam" id="PF02145">
    <property type="entry name" value="Rap_GAP"/>
    <property type="match status" value="1"/>
</dbReference>
<evidence type="ECO:0000313" key="3">
    <source>
        <dbReference type="Proteomes" id="UP000887581"/>
    </source>
</evidence>
<dbReference type="InterPro" id="IPR035974">
    <property type="entry name" value="Rap/Ran-GAP_sf"/>
</dbReference>
<protein>
    <submittedName>
        <fullName evidence="4">Rap-GAP domain-containing protein</fullName>
    </submittedName>
</protein>
<evidence type="ECO:0000313" key="4">
    <source>
        <dbReference type="WBParaSite" id="sdigi.contig60.g3264.t1"/>
    </source>
</evidence>
<dbReference type="GO" id="GO:0005096">
    <property type="term" value="F:GTPase activator activity"/>
    <property type="evidence" value="ECO:0007669"/>
    <property type="project" value="UniProtKB-KW"/>
</dbReference>
<dbReference type="Gene3D" id="3.40.50.11210">
    <property type="entry name" value="Rap/Ran-GAP"/>
    <property type="match status" value="1"/>
</dbReference>
<keyword evidence="1" id="KW-0343">GTPase activation</keyword>
<dbReference type="AlphaFoldDB" id="A0A915Q256"/>
<keyword evidence="3" id="KW-1185">Reference proteome</keyword>
<dbReference type="PANTHER" id="PTHR10063">
    <property type="entry name" value="TUBERIN"/>
    <property type="match status" value="1"/>
</dbReference>
<dbReference type="GO" id="GO:0051056">
    <property type="term" value="P:regulation of small GTPase mediated signal transduction"/>
    <property type="evidence" value="ECO:0007669"/>
    <property type="project" value="InterPro"/>
</dbReference>
<reference evidence="4" key="1">
    <citation type="submission" date="2022-11" db="UniProtKB">
        <authorList>
            <consortium name="WormBaseParasite"/>
        </authorList>
    </citation>
    <scope>IDENTIFICATION</scope>
</reference>
<dbReference type="FunFam" id="3.40.50.11210:FF:000001">
    <property type="entry name" value="Ral GTPase-activating protein subunit alpha-1 isoform 1"/>
    <property type="match status" value="1"/>
</dbReference>
<dbReference type="SUPFAM" id="SSF111347">
    <property type="entry name" value="Rap/Ran-GAP"/>
    <property type="match status" value="1"/>
</dbReference>
<sequence length="742" mass="84286">MKVRLSLTSTKCSEVYIISADDVEKYLKGFLLKRVTVYCSSIDKSTGDAAVWLRVWMRIVNLVSPLHAAHSYLAIQTISKTINTLLRLSGTDALIHWICTRLLLLPPPGQAHCLPAYCAVLSTISPPPLIEAHILLALARAILSERFTTVLEYMPFMSKDYLTILARPALSSLTQLIKQSNFSPRSVQVAALLSPDHAVGETLLLNLLALNSSEVPLQSYSLALHALALLIIERADTKLMTEVMNRVCALKISSLLHMFCADLNELKRLGLRDKLAAMLEQALDFVKEDFLAGEMLWQTVSASLMDCQLRRSLLERVLNDKRLCLEGFLLTYYRQFPLPSFTLACCNSVENTTEKPQQDLLTTRSIFFDQGRAILSVDVDSDLRITSRTPVGKHCWRFTQERMVRREMNCLNNWLRRLALKPSKVSLEMTIKGGMEDPFEKLPQLPRTLEADPVECSEMYFFIQQNKRLTTPLPTRHYSKTAEHSSRTLIEEKCMLWRCFAADLRLFTGTRQIPISFSRDIRHLDHTCSREVHKVAVIYVAKGQEVSVLSNSCGSNAFNEFILHLGWQVRMGPQHYGYSGGLPSGATAPYYASADTEIVFHVSTLLDGDITQKLKHLGNDEVHVVWSENDRPYRRDTIATRFCDVLIVLYRMSPYLFRIRIETQRPLEFGPLFDGAHIHICMLPHLVRDTVVNASRAYRLSQQDCARPLQHREKVFEETRLQLQIPSPSLSISQTFALSLNL</sequence>
<dbReference type="WBParaSite" id="sdigi.contig60.g3264.t1">
    <property type="protein sequence ID" value="sdigi.contig60.g3264.t1"/>
    <property type="gene ID" value="sdigi.contig60.g3264"/>
</dbReference>
<dbReference type="InterPro" id="IPR000331">
    <property type="entry name" value="Rap/Ran_GAP_dom"/>
</dbReference>
<dbReference type="GO" id="GO:0005737">
    <property type="term" value="C:cytoplasm"/>
    <property type="evidence" value="ECO:0007669"/>
    <property type="project" value="TreeGrafter"/>
</dbReference>
<proteinExistence type="predicted"/>
<dbReference type="Proteomes" id="UP000887581">
    <property type="component" value="Unplaced"/>
</dbReference>
<evidence type="ECO:0000256" key="1">
    <source>
        <dbReference type="ARBA" id="ARBA00022468"/>
    </source>
</evidence>